<evidence type="ECO:0000313" key="1">
    <source>
        <dbReference type="EMBL" id="CAJ0599142.1"/>
    </source>
</evidence>
<evidence type="ECO:0000313" key="2">
    <source>
        <dbReference type="Proteomes" id="UP001176961"/>
    </source>
</evidence>
<dbReference type="AlphaFoldDB" id="A0AA36GVV7"/>
<comment type="caution">
    <text evidence="1">The sequence shown here is derived from an EMBL/GenBank/DDBJ whole genome shotgun (WGS) entry which is preliminary data.</text>
</comment>
<reference evidence="1" key="1">
    <citation type="submission" date="2023-07" db="EMBL/GenBank/DDBJ databases">
        <authorList>
            <consortium name="CYATHOMIX"/>
        </authorList>
    </citation>
    <scope>NUCLEOTIDE SEQUENCE</scope>
    <source>
        <strain evidence="1">N/A</strain>
    </source>
</reference>
<protein>
    <submittedName>
        <fullName evidence="1">Uncharacterized protein</fullName>
    </submittedName>
</protein>
<dbReference type="EMBL" id="CATQJL010000223">
    <property type="protein sequence ID" value="CAJ0599142.1"/>
    <property type="molecule type" value="Genomic_DNA"/>
</dbReference>
<name>A0AA36GVV7_CYLNA</name>
<proteinExistence type="predicted"/>
<gene>
    <name evidence="1" type="ORF">CYNAS_LOCUS11125</name>
</gene>
<accession>A0AA36GVV7</accession>
<dbReference type="Proteomes" id="UP001176961">
    <property type="component" value="Unassembled WGS sequence"/>
</dbReference>
<sequence>MVCHRLLFIACLCVILAIYSGAYCAPQKNRFLLINEEGPSFMKRSQSFYPEQPRLVLLRL</sequence>
<organism evidence="1 2">
    <name type="scientific">Cylicocyclus nassatus</name>
    <name type="common">Nematode worm</name>
    <dbReference type="NCBI Taxonomy" id="53992"/>
    <lineage>
        <taxon>Eukaryota</taxon>
        <taxon>Metazoa</taxon>
        <taxon>Ecdysozoa</taxon>
        <taxon>Nematoda</taxon>
        <taxon>Chromadorea</taxon>
        <taxon>Rhabditida</taxon>
        <taxon>Rhabditina</taxon>
        <taxon>Rhabditomorpha</taxon>
        <taxon>Strongyloidea</taxon>
        <taxon>Strongylidae</taxon>
        <taxon>Cylicocyclus</taxon>
    </lineage>
</organism>
<keyword evidence="2" id="KW-1185">Reference proteome</keyword>